<accession>A0A368F9J5</accession>
<evidence type="ECO:0000256" key="1">
    <source>
        <dbReference type="SAM" id="MobiDB-lite"/>
    </source>
</evidence>
<comment type="caution">
    <text evidence="2">The sequence shown here is derived from an EMBL/GenBank/DDBJ whole genome shotgun (WGS) entry which is preliminary data.</text>
</comment>
<evidence type="ECO:0000313" key="2">
    <source>
        <dbReference type="EMBL" id="RCN27600.1"/>
    </source>
</evidence>
<keyword evidence="3" id="KW-1185">Reference proteome</keyword>
<gene>
    <name evidence="2" type="ORF">ANCCAN_26665</name>
</gene>
<dbReference type="OrthoDB" id="5855801at2759"/>
<dbReference type="Proteomes" id="UP000252519">
    <property type="component" value="Unassembled WGS sequence"/>
</dbReference>
<proteinExistence type="predicted"/>
<feature type="region of interest" description="Disordered" evidence="1">
    <location>
        <begin position="144"/>
        <end position="174"/>
    </location>
</feature>
<reference evidence="2 3" key="1">
    <citation type="submission" date="2014-10" db="EMBL/GenBank/DDBJ databases">
        <title>Draft genome of the hookworm Ancylostoma caninum.</title>
        <authorList>
            <person name="Mitreva M."/>
        </authorList>
    </citation>
    <scope>NUCLEOTIDE SEQUENCE [LARGE SCALE GENOMIC DNA]</scope>
    <source>
        <strain evidence="2 3">Baltimore</strain>
    </source>
</reference>
<name>A0A368F9J5_ANCCA</name>
<dbReference type="EMBL" id="JOJR01003813">
    <property type="protein sequence ID" value="RCN27600.1"/>
    <property type="molecule type" value="Genomic_DNA"/>
</dbReference>
<organism evidence="2 3">
    <name type="scientific">Ancylostoma caninum</name>
    <name type="common">Dog hookworm</name>
    <dbReference type="NCBI Taxonomy" id="29170"/>
    <lineage>
        <taxon>Eukaryota</taxon>
        <taxon>Metazoa</taxon>
        <taxon>Ecdysozoa</taxon>
        <taxon>Nematoda</taxon>
        <taxon>Chromadorea</taxon>
        <taxon>Rhabditida</taxon>
        <taxon>Rhabditina</taxon>
        <taxon>Rhabditomorpha</taxon>
        <taxon>Strongyloidea</taxon>
        <taxon>Ancylostomatidae</taxon>
        <taxon>Ancylostomatinae</taxon>
        <taxon>Ancylostoma</taxon>
    </lineage>
</organism>
<feature type="non-terminal residue" evidence="2">
    <location>
        <position position="1"/>
    </location>
</feature>
<evidence type="ECO:0000313" key="3">
    <source>
        <dbReference type="Proteomes" id="UP000252519"/>
    </source>
</evidence>
<feature type="compositionally biased region" description="Basic and acidic residues" evidence="1">
    <location>
        <begin position="42"/>
        <end position="60"/>
    </location>
</feature>
<sequence>IRVWDPSELIEPEKKTRGSSDFSKWRNVQDFSKDSLPSTKDVVLREKSKGTTLQEVHEQTAEEEVAEVAEAQTEAPVTEQATTPDLTTTAAPAEQTATSSVPVLEDEEHFEEFGTRPQVVQPTLNKNDIDEDVMPEIVVPVETVPPSTTQSSTEPPTTTETITSTRSTTTTGEATTSEEIFTTLVNELTGAQKDIIDERTLLEPTNPLTYKANKAYIGLSKVVPENAIKKKKMKGFGITGIFFRKNHKKSAIHEGDVTKRVIHPTTVRTTTARPTTTSTTTREPIIEEDPQELSQDTLHALDWMLQNITKIAEKGDEAFMKALQVNSDDHINFVDTPQEASNSEPTELAVQLATIKRPDHKKSSKPKKIPVEKIVNI</sequence>
<dbReference type="AlphaFoldDB" id="A0A368F9J5"/>
<protein>
    <submittedName>
        <fullName evidence="2">Uncharacterized protein</fullName>
    </submittedName>
</protein>
<feature type="region of interest" description="Disordered" evidence="1">
    <location>
        <begin position="1"/>
        <end position="99"/>
    </location>
</feature>
<feature type="compositionally biased region" description="Low complexity" evidence="1">
    <location>
        <begin position="68"/>
        <end position="98"/>
    </location>
</feature>